<evidence type="ECO:0008006" key="5">
    <source>
        <dbReference type="Google" id="ProtNLM"/>
    </source>
</evidence>
<name>A0A9N7N7Q2_STRHE</name>
<dbReference type="Pfam" id="PF22936">
    <property type="entry name" value="Pol_BBD"/>
    <property type="match status" value="1"/>
</dbReference>
<accession>A0A9N7N7Q2</accession>
<evidence type="ECO:0000259" key="2">
    <source>
        <dbReference type="Pfam" id="PF22936"/>
    </source>
</evidence>
<dbReference type="Proteomes" id="UP001153555">
    <property type="component" value="Unassembled WGS sequence"/>
</dbReference>
<evidence type="ECO:0000313" key="4">
    <source>
        <dbReference type="Proteomes" id="UP001153555"/>
    </source>
</evidence>
<dbReference type="EMBL" id="CACSLK010024742">
    <property type="protein sequence ID" value="CAA0824478.1"/>
    <property type="molecule type" value="Genomic_DNA"/>
</dbReference>
<reference evidence="3" key="1">
    <citation type="submission" date="2019-12" db="EMBL/GenBank/DDBJ databases">
        <authorList>
            <person name="Scholes J."/>
        </authorList>
    </citation>
    <scope>NUCLEOTIDE SEQUENCE</scope>
</reference>
<dbReference type="OrthoDB" id="911304at2759"/>
<organism evidence="3 4">
    <name type="scientific">Striga hermonthica</name>
    <name type="common">Purple witchweed</name>
    <name type="synonym">Buchnera hermonthica</name>
    <dbReference type="NCBI Taxonomy" id="68872"/>
    <lineage>
        <taxon>Eukaryota</taxon>
        <taxon>Viridiplantae</taxon>
        <taxon>Streptophyta</taxon>
        <taxon>Embryophyta</taxon>
        <taxon>Tracheophyta</taxon>
        <taxon>Spermatophyta</taxon>
        <taxon>Magnoliopsida</taxon>
        <taxon>eudicotyledons</taxon>
        <taxon>Gunneridae</taxon>
        <taxon>Pentapetalae</taxon>
        <taxon>asterids</taxon>
        <taxon>lamiids</taxon>
        <taxon>Lamiales</taxon>
        <taxon>Orobanchaceae</taxon>
        <taxon>Buchnereae</taxon>
        <taxon>Striga</taxon>
    </lineage>
</organism>
<dbReference type="InterPro" id="IPR054722">
    <property type="entry name" value="PolX-like_BBD"/>
</dbReference>
<evidence type="ECO:0000313" key="3">
    <source>
        <dbReference type="EMBL" id="CAA0824478.1"/>
    </source>
</evidence>
<dbReference type="InterPro" id="IPR029472">
    <property type="entry name" value="Copia-like_N"/>
</dbReference>
<dbReference type="Pfam" id="PF14244">
    <property type="entry name" value="Retrotran_gag_3"/>
    <property type="match status" value="1"/>
</dbReference>
<proteinExistence type="predicted"/>
<gene>
    <name evidence="3" type="ORF">SHERM_21420</name>
</gene>
<dbReference type="AlphaFoldDB" id="A0A9N7N7Q2"/>
<comment type="caution">
    <text evidence="3">The sequence shown here is derived from an EMBL/GenBank/DDBJ whole genome shotgun (WGS) entry which is preliminary data.</text>
</comment>
<dbReference type="PANTHER" id="PTHR47481">
    <property type="match status" value="1"/>
</dbReference>
<feature type="domain" description="Retrovirus-related Pol polyprotein from transposon TNT 1-94-like beta-barrel" evidence="2">
    <location>
        <begin position="166"/>
        <end position="231"/>
    </location>
</feature>
<sequence>MSAADHVGKLPVATLSFKFTGNNYGAWEFQFRMFLEGKELWNHIDGTSPPPKEASELSQWESKDAKIISWILASIESHMVNSLRSFRTAKQIVSNEALASLQEVHEVSKRDQLLMKLRLEFESARTGLLNRSPAPTLDVCLGELLREEQRLATLAVMGGVKRNISASNHMTDSPKLLHNLRKSTGTQNIQVANGNNIPIIAIGDIGPSFRDVFVSPELSSNLISVGQLVDDDCEVHFSRNGCFVQDQVSGNVIAKGPKVGRLFPLQFTASQALCLASMSRTPTTRARSGANQQFTCILGNQEAAVDDSTRQMHSEDVGERTHFKIVRPSPLAM</sequence>
<protein>
    <recommendedName>
        <fullName evidence="5">DUF4219 domain-containing protein</fullName>
    </recommendedName>
</protein>
<dbReference type="PANTHER" id="PTHR47481:SF31">
    <property type="entry name" value="OS01G0873500 PROTEIN"/>
    <property type="match status" value="1"/>
</dbReference>
<evidence type="ECO:0000259" key="1">
    <source>
        <dbReference type="Pfam" id="PF14244"/>
    </source>
</evidence>
<keyword evidence="4" id="KW-1185">Reference proteome</keyword>
<feature type="domain" description="Retrotransposon Copia-like N-terminal" evidence="1">
    <location>
        <begin position="15"/>
        <end position="52"/>
    </location>
</feature>